<feature type="domain" description="DNA ligase D polymerase" evidence="1">
    <location>
        <begin position="30"/>
        <end position="285"/>
    </location>
</feature>
<evidence type="ECO:0000313" key="3">
    <source>
        <dbReference type="Proteomes" id="UP000033121"/>
    </source>
</evidence>
<dbReference type="PANTHER" id="PTHR42705">
    <property type="entry name" value="BIFUNCTIONAL NON-HOMOLOGOUS END JOINING PROTEIN LIGD"/>
    <property type="match status" value="1"/>
</dbReference>
<dbReference type="STRING" id="1220578.FPE01S_01_06000"/>
<organism evidence="2 3">
    <name type="scientific">Flavihumibacter petaseus NBRC 106054</name>
    <dbReference type="NCBI Taxonomy" id="1220578"/>
    <lineage>
        <taxon>Bacteria</taxon>
        <taxon>Pseudomonadati</taxon>
        <taxon>Bacteroidota</taxon>
        <taxon>Chitinophagia</taxon>
        <taxon>Chitinophagales</taxon>
        <taxon>Chitinophagaceae</taxon>
        <taxon>Flavihumibacter</taxon>
    </lineage>
</organism>
<keyword evidence="3" id="KW-1185">Reference proteome</keyword>
<dbReference type="CDD" id="cd04865">
    <property type="entry name" value="LigD_Pol_like_2"/>
    <property type="match status" value="1"/>
</dbReference>
<dbReference type="AlphaFoldDB" id="A0A0E9MVY7"/>
<dbReference type="OrthoDB" id="9802472at2"/>
<evidence type="ECO:0000313" key="2">
    <source>
        <dbReference type="EMBL" id="GAO41586.1"/>
    </source>
</evidence>
<comment type="caution">
    <text evidence="2">The sequence shown here is derived from an EMBL/GenBank/DDBJ whole genome shotgun (WGS) entry which is preliminary data.</text>
</comment>
<dbReference type="Proteomes" id="UP000033121">
    <property type="component" value="Unassembled WGS sequence"/>
</dbReference>
<gene>
    <name evidence="2" type="ORF">FPE01S_01_06000</name>
</gene>
<dbReference type="Gene3D" id="3.90.920.10">
    <property type="entry name" value="DNA primase, PRIM domain"/>
    <property type="match status" value="1"/>
</dbReference>
<dbReference type="NCBIfam" id="TIGR02778">
    <property type="entry name" value="ligD_pol"/>
    <property type="match status" value="1"/>
</dbReference>
<name>A0A0E9MVY7_9BACT</name>
<dbReference type="EMBL" id="BBWV01000001">
    <property type="protein sequence ID" value="GAO41586.1"/>
    <property type="molecule type" value="Genomic_DNA"/>
</dbReference>
<reference evidence="2 3" key="1">
    <citation type="submission" date="2015-04" db="EMBL/GenBank/DDBJ databases">
        <title>Whole genome shotgun sequence of Flavihumibacter petaseus NBRC 106054.</title>
        <authorList>
            <person name="Miyazawa S."/>
            <person name="Hosoyama A."/>
            <person name="Hashimoto M."/>
            <person name="Noguchi M."/>
            <person name="Tsuchikane K."/>
            <person name="Ohji S."/>
            <person name="Yamazoe A."/>
            <person name="Ichikawa N."/>
            <person name="Kimura A."/>
            <person name="Fujita N."/>
        </authorList>
    </citation>
    <scope>NUCLEOTIDE SEQUENCE [LARGE SCALE GENOMIC DNA]</scope>
    <source>
        <strain evidence="2 3">NBRC 106054</strain>
    </source>
</reference>
<dbReference type="InterPro" id="IPR014145">
    <property type="entry name" value="LigD_pol_dom"/>
</dbReference>
<protein>
    <recommendedName>
        <fullName evidence="1">DNA ligase D polymerase domain-containing protein</fullName>
    </recommendedName>
</protein>
<sequence>MSATATNKRKPTGLTFTNTEKIYWPKEGYTKGDLINYYNSIAPWILPHLKNRPLSLKRNPDGIEGPSFYHKDAGEHAPDFVTVFPVDSKSSNKVIDYIVCNNLNTLLYVANLGCIEMNPWNSTMQHPDHPTWLVIDIDPSDNNTFEQVVETALAVKEVCDKGGLPAFCKTSGASGMHVYIPLKQAYDYDQVRDFAHIIAGLVHELVPDFTSLERSLAKRGKNNIYIDFLQNRPGQTLSSVYSVRPVPGATVSTPLEWKEVNRRLHPGQFTIRNISKRLDAKGDLFKGVLTGKANMAKALDAFGA</sequence>
<evidence type="ECO:0000259" key="1">
    <source>
        <dbReference type="Pfam" id="PF21686"/>
    </source>
</evidence>
<accession>A0A0E9MVY7</accession>
<dbReference type="InterPro" id="IPR052171">
    <property type="entry name" value="NHEJ_LigD"/>
</dbReference>
<proteinExistence type="predicted"/>
<dbReference type="Pfam" id="PF21686">
    <property type="entry name" value="LigD_Prim-Pol"/>
    <property type="match status" value="1"/>
</dbReference>
<dbReference type="PANTHER" id="PTHR42705:SF2">
    <property type="entry name" value="BIFUNCTIONAL NON-HOMOLOGOUS END JOINING PROTEIN LIGD"/>
    <property type="match status" value="1"/>
</dbReference>